<dbReference type="EMBL" id="QZKU01000048">
    <property type="protein sequence ID" value="RJP23239.1"/>
    <property type="molecule type" value="Genomic_DNA"/>
</dbReference>
<evidence type="ECO:0000313" key="2">
    <source>
        <dbReference type="EMBL" id="RJP23239.1"/>
    </source>
</evidence>
<feature type="transmembrane region" description="Helical" evidence="1">
    <location>
        <begin position="226"/>
        <end position="243"/>
    </location>
</feature>
<keyword evidence="1" id="KW-0472">Membrane</keyword>
<feature type="transmembrane region" description="Helical" evidence="1">
    <location>
        <begin position="40"/>
        <end position="61"/>
    </location>
</feature>
<feature type="transmembrane region" description="Helical" evidence="1">
    <location>
        <begin position="194"/>
        <end position="214"/>
    </location>
</feature>
<keyword evidence="1" id="KW-0812">Transmembrane</keyword>
<keyword evidence="1" id="KW-1133">Transmembrane helix</keyword>
<feature type="transmembrane region" description="Helical" evidence="1">
    <location>
        <begin position="67"/>
        <end position="85"/>
    </location>
</feature>
<evidence type="ECO:0000256" key="1">
    <source>
        <dbReference type="SAM" id="Phobius"/>
    </source>
</evidence>
<evidence type="ECO:0000313" key="3">
    <source>
        <dbReference type="Proteomes" id="UP000265882"/>
    </source>
</evidence>
<feature type="transmembrane region" description="Helical" evidence="1">
    <location>
        <begin position="6"/>
        <end position="28"/>
    </location>
</feature>
<evidence type="ECO:0008006" key="4">
    <source>
        <dbReference type="Google" id="ProtNLM"/>
    </source>
</evidence>
<protein>
    <recommendedName>
        <fullName evidence="4">Glycosyltransferase RgtA/B/C/D-like domain-containing protein</fullName>
    </recommendedName>
</protein>
<feature type="transmembrane region" description="Helical" evidence="1">
    <location>
        <begin position="106"/>
        <end position="124"/>
    </location>
</feature>
<gene>
    <name evidence="2" type="ORF">C4520_06710</name>
</gene>
<feature type="transmembrane region" description="Helical" evidence="1">
    <location>
        <begin position="500"/>
        <end position="516"/>
    </location>
</feature>
<organism evidence="2 3">
    <name type="scientific">Abyssobacteria bacterium (strain SURF_5)</name>
    <dbReference type="NCBI Taxonomy" id="2093360"/>
    <lineage>
        <taxon>Bacteria</taxon>
        <taxon>Pseudomonadati</taxon>
        <taxon>Candidatus Hydrogenedentota</taxon>
        <taxon>Candidatus Abyssobacteria</taxon>
    </lineage>
</organism>
<dbReference type="AlphaFoldDB" id="A0A3A4NWI9"/>
<feature type="transmembrane region" description="Helical" evidence="1">
    <location>
        <begin position="531"/>
        <end position="552"/>
    </location>
</feature>
<proteinExistence type="predicted"/>
<name>A0A3A4NWI9_ABYX5</name>
<feature type="transmembrane region" description="Helical" evidence="1">
    <location>
        <begin position="458"/>
        <end position="488"/>
    </location>
</feature>
<reference evidence="2 3" key="1">
    <citation type="journal article" date="2017" name="ISME J.">
        <title>Energy and carbon metabolisms in a deep terrestrial subsurface fluid microbial community.</title>
        <authorList>
            <person name="Momper L."/>
            <person name="Jungbluth S.P."/>
            <person name="Lee M.D."/>
            <person name="Amend J.P."/>
        </authorList>
    </citation>
    <scope>NUCLEOTIDE SEQUENCE [LARGE SCALE GENOMIC DNA]</scope>
    <source>
        <strain evidence="2">SURF_5</strain>
    </source>
</reference>
<dbReference type="Proteomes" id="UP000265882">
    <property type="component" value="Unassembled WGS sequence"/>
</dbReference>
<feature type="transmembrane region" description="Helical" evidence="1">
    <location>
        <begin position="318"/>
        <end position="337"/>
    </location>
</feature>
<comment type="caution">
    <text evidence="2">The sequence shown here is derived from an EMBL/GenBank/DDBJ whole genome shotgun (WGS) entry which is preliminary data.</text>
</comment>
<accession>A0A3A4NWI9</accession>
<feature type="transmembrane region" description="Helical" evidence="1">
    <location>
        <begin position="294"/>
        <end position="311"/>
    </location>
</feature>
<sequence>MDYVLVILQGLFGIFILIVPALELLALFSERKLPHWPAAFLFAGAFLVSSVFIAGLQMISLSLPSPFASRILAYLLLASIAAIAWQTKVNAFRELIARFGVWERRSLMFLAIVTAFWLVSMPLSPYPSHLNVQLGDTPVYYHTAANLVSGKGWAADYFSADYVGGTLSYVEKHPILILITSYFFLIFGPNFYSLYVYNTIAAAILIYLIVSVACNMTDKSFRDGPHIFLLGAIVALLPAHFLLFGLGAITVPGGLAFLTLAASVLVQDIRRNLRILLVLTSLAFMFWSRPESALLALIVIGMAAMRFLFVHKLRSFHVRAGVAAACLFLAVLVWRILPNLLPALPDSLSNLSILYSRYHASSGIFLPVPHGSYVEVEGEPLLGDIKWWELSRLFCRLTLSGVGPKTLVNPEIGDEIQAHPWAFFRMLLYNSGSSAFGFVHALGSAQSQFEWLRGFPSFGILAVFLVLMSLTPGGAFFAAAIAIFLFVIPAFNYGIEIRHMLAVTPTALAFALRPFFKSWQPLSFESRSNRWLLAVGGCLVLTLTGANAWNLLRIRSAPENTSYVKILEDIEEMSDADDLIASSYPQLISCMTGRKSVGGTWLTENIDFIVNRYHPDFILIDDARDGPKNYAEFERNGSSIPGYAPIKHNANERYIILRSIWYASSKTKETN</sequence>